<dbReference type="InterPro" id="IPR006665">
    <property type="entry name" value="OmpA-like"/>
</dbReference>
<dbReference type="PRINTS" id="PR01021">
    <property type="entry name" value="OMPADOMAIN"/>
</dbReference>
<dbReference type="RefSeq" id="WP_075359803.1">
    <property type="nucleotide sequence ID" value="NZ_MSRG01000081.1"/>
</dbReference>
<dbReference type="PROSITE" id="PS51123">
    <property type="entry name" value="OMPA_2"/>
    <property type="match status" value="1"/>
</dbReference>
<evidence type="ECO:0000259" key="6">
    <source>
        <dbReference type="PROSITE" id="PS51123"/>
    </source>
</evidence>
<dbReference type="PANTHER" id="PTHR30329:SF21">
    <property type="entry name" value="LIPOPROTEIN YIAD-RELATED"/>
    <property type="match status" value="1"/>
</dbReference>
<dbReference type="EMBL" id="NBTZ01000115">
    <property type="protein sequence ID" value="OTP69379.1"/>
    <property type="molecule type" value="Genomic_DNA"/>
</dbReference>
<comment type="caution">
    <text evidence="7">The sequence shown here is derived from an EMBL/GenBank/DDBJ whole genome shotgun (WGS) entry which is preliminary data.</text>
</comment>
<comment type="subcellular location">
    <subcellularLocation>
        <location evidence="1">Cell outer membrane</location>
    </subcellularLocation>
</comment>
<proteinExistence type="predicted"/>
<gene>
    <name evidence="7" type="ORF">PAMC26577_30540</name>
</gene>
<dbReference type="PROSITE" id="PS51257">
    <property type="entry name" value="PROKAR_LIPOPROTEIN"/>
    <property type="match status" value="1"/>
</dbReference>
<feature type="signal peptide" evidence="5">
    <location>
        <begin position="1"/>
        <end position="20"/>
    </location>
</feature>
<evidence type="ECO:0000313" key="8">
    <source>
        <dbReference type="Proteomes" id="UP000195221"/>
    </source>
</evidence>
<reference evidence="7 8" key="1">
    <citation type="submission" date="2017-03" db="EMBL/GenBank/DDBJ databases">
        <title>Genome analysis of strain PAMC 26577.</title>
        <authorList>
            <person name="Oh H.-M."/>
            <person name="Yang J.-A."/>
        </authorList>
    </citation>
    <scope>NUCLEOTIDE SEQUENCE [LARGE SCALE GENOMIC DNA]</scope>
    <source>
        <strain evidence="7 8">PAMC 26577</strain>
    </source>
</reference>
<sequence>MKNINLGVACLLVLTGCANTAVRDTLGIQDATVLQTGAGVQQSAQAGAAVEPWIELYGRVGNPHEAIGLLQARLDRMNERKSTYIGFKDQCWINAAKKELEAGDRWGFVEESIGEAARLTAGLEGAQPLTVDNPPLRTVTPLRSDLADGLRAALADPRVLQCPQAQKQIACAEVELMHAGHDAWTRQFEAAKAKVDEVQSALADVQLSLQSCGIPAEHADAPSVASTSAPTVVALPTDMLFAFNGSKVESITADGRQKLDGVIADMNGLNDDGTVKLISVSGFTDRFGSNTYNLRLSQRRADAVRRYLLAGGVKAEVRAQGFGRASPGAQCQMRDWHALVACLASDRRVELRFQRAEADSGENAHD</sequence>
<evidence type="ECO:0000313" key="7">
    <source>
        <dbReference type="EMBL" id="OTP69379.1"/>
    </source>
</evidence>
<dbReference type="Proteomes" id="UP000195221">
    <property type="component" value="Unassembled WGS sequence"/>
</dbReference>
<organism evidence="7 8">
    <name type="scientific">Caballeronia sordidicola</name>
    <name type="common">Burkholderia sordidicola</name>
    <dbReference type="NCBI Taxonomy" id="196367"/>
    <lineage>
        <taxon>Bacteria</taxon>
        <taxon>Pseudomonadati</taxon>
        <taxon>Pseudomonadota</taxon>
        <taxon>Betaproteobacteria</taxon>
        <taxon>Burkholderiales</taxon>
        <taxon>Burkholderiaceae</taxon>
        <taxon>Caballeronia</taxon>
    </lineage>
</organism>
<dbReference type="PANTHER" id="PTHR30329">
    <property type="entry name" value="STATOR ELEMENT OF FLAGELLAR MOTOR COMPLEX"/>
    <property type="match status" value="1"/>
</dbReference>
<keyword evidence="5" id="KW-0732">Signal</keyword>
<dbReference type="SUPFAM" id="SSF103088">
    <property type="entry name" value="OmpA-like"/>
    <property type="match status" value="1"/>
</dbReference>
<dbReference type="CDD" id="cd07185">
    <property type="entry name" value="OmpA_C-like"/>
    <property type="match status" value="1"/>
</dbReference>
<evidence type="ECO:0000256" key="3">
    <source>
        <dbReference type="ARBA" id="ARBA00023237"/>
    </source>
</evidence>
<evidence type="ECO:0000256" key="4">
    <source>
        <dbReference type="PROSITE-ProRule" id="PRU00473"/>
    </source>
</evidence>
<protein>
    <submittedName>
        <fullName evidence="7">Outer membrane protein A</fullName>
    </submittedName>
</protein>
<evidence type="ECO:0000256" key="5">
    <source>
        <dbReference type="SAM" id="SignalP"/>
    </source>
</evidence>
<dbReference type="GO" id="GO:0009279">
    <property type="term" value="C:cell outer membrane"/>
    <property type="evidence" value="ECO:0007669"/>
    <property type="project" value="UniProtKB-SubCell"/>
</dbReference>
<dbReference type="AlphaFoldDB" id="A0A242ME07"/>
<keyword evidence="3" id="KW-0998">Cell outer membrane</keyword>
<dbReference type="Pfam" id="PF00691">
    <property type="entry name" value="OmpA"/>
    <property type="match status" value="1"/>
</dbReference>
<dbReference type="InterPro" id="IPR050330">
    <property type="entry name" value="Bact_OuterMem_StrucFunc"/>
</dbReference>
<dbReference type="InterPro" id="IPR036737">
    <property type="entry name" value="OmpA-like_sf"/>
</dbReference>
<feature type="chain" id="PRO_5012534758" evidence="5">
    <location>
        <begin position="21"/>
        <end position="366"/>
    </location>
</feature>
<accession>A0A242ME07</accession>
<evidence type="ECO:0000256" key="1">
    <source>
        <dbReference type="ARBA" id="ARBA00004442"/>
    </source>
</evidence>
<dbReference type="Gene3D" id="3.30.1330.60">
    <property type="entry name" value="OmpA-like domain"/>
    <property type="match status" value="1"/>
</dbReference>
<dbReference type="InterPro" id="IPR006664">
    <property type="entry name" value="OMP_bac"/>
</dbReference>
<feature type="domain" description="OmpA-like" evidence="6">
    <location>
        <begin position="228"/>
        <end position="357"/>
    </location>
</feature>
<keyword evidence="2 4" id="KW-0472">Membrane</keyword>
<name>A0A242ME07_CABSO</name>
<evidence type="ECO:0000256" key="2">
    <source>
        <dbReference type="ARBA" id="ARBA00023136"/>
    </source>
</evidence>